<comment type="subcellular location">
    <subcellularLocation>
        <location evidence="1">Membrane</location>
        <topology evidence="1">Multi-pass membrane protein</topology>
    </subcellularLocation>
</comment>
<sequence>MTHLNQPAHLLHHEDPADSELVQDRTVGWVLLVAGLVGFTAAFILAVEKYWLLTNPFYTPSCSINTTISCGPVMTSPQAAVFGFPNPYLGIAGFAIVAATGAMLLSGGKLTGWYAAGLQIGSLAGTVFVAWLMVQSLVVIQALCPYCMAAWAATFATLWYVTLANLSRGRDRLPAQIAAASAVAHRHHSAILAGWLLVIAIIVATAAWGF</sequence>
<evidence type="ECO:0000256" key="1">
    <source>
        <dbReference type="ARBA" id="ARBA00004141"/>
    </source>
</evidence>
<protein>
    <recommendedName>
        <fullName evidence="11">Vitamin K epoxide reductase domain-containing protein</fullName>
    </recommendedName>
</protein>
<keyword evidence="4" id="KW-0874">Quinone</keyword>
<keyword evidence="9" id="KW-0676">Redox-active center</keyword>
<evidence type="ECO:0000313" key="12">
    <source>
        <dbReference type="EMBL" id="SPD85943.1"/>
    </source>
</evidence>
<dbReference type="GO" id="GO:0016491">
    <property type="term" value="F:oxidoreductase activity"/>
    <property type="evidence" value="ECO:0007669"/>
    <property type="project" value="UniProtKB-KW"/>
</dbReference>
<keyword evidence="13" id="KW-1185">Reference proteome</keyword>
<dbReference type="EMBL" id="LT985188">
    <property type="protein sequence ID" value="SPD85943.1"/>
    <property type="molecule type" value="Genomic_DNA"/>
</dbReference>
<dbReference type="GO" id="GO:0048038">
    <property type="term" value="F:quinone binding"/>
    <property type="evidence" value="ECO:0007669"/>
    <property type="project" value="UniProtKB-KW"/>
</dbReference>
<keyword evidence="6" id="KW-0560">Oxidoreductase</keyword>
<feature type="transmembrane region" description="Helical" evidence="10">
    <location>
        <begin position="88"/>
        <end position="106"/>
    </location>
</feature>
<organism evidence="12 13">
    <name type="scientific">Micropruina glycogenica</name>
    <dbReference type="NCBI Taxonomy" id="75385"/>
    <lineage>
        <taxon>Bacteria</taxon>
        <taxon>Bacillati</taxon>
        <taxon>Actinomycetota</taxon>
        <taxon>Actinomycetes</taxon>
        <taxon>Propionibacteriales</taxon>
        <taxon>Nocardioidaceae</taxon>
        <taxon>Micropruina</taxon>
    </lineage>
</organism>
<evidence type="ECO:0000313" key="13">
    <source>
        <dbReference type="Proteomes" id="UP000238164"/>
    </source>
</evidence>
<evidence type="ECO:0000256" key="2">
    <source>
        <dbReference type="ARBA" id="ARBA00006214"/>
    </source>
</evidence>
<feature type="transmembrane region" description="Helical" evidence="10">
    <location>
        <begin position="113"/>
        <end position="134"/>
    </location>
</feature>
<dbReference type="Pfam" id="PF07884">
    <property type="entry name" value="VKOR"/>
    <property type="match status" value="1"/>
</dbReference>
<keyword evidence="8" id="KW-1015">Disulfide bond</keyword>
<dbReference type="InterPro" id="IPR038354">
    <property type="entry name" value="VKOR_sf"/>
</dbReference>
<dbReference type="InterPro" id="IPR012932">
    <property type="entry name" value="VKOR"/>
</dbReference>
<feature type="domain" description="Vitamin K epoxide reductase" evidence="11">
    <location>
        <begin position="24"/>
        <end position="165"/>
    </location>
</feature>
<name>A0A2N9JDW1_9ACTN</name>
<evidence type="ECO:0000256" key="7">
    <source>
        <dbReference type="ARBA" id="ARBA00023136"/>
    </source>
</evidence>
<dbReference type="Proteomes" id="UP000238164">
    <property type="component" value="Chromosome 1"/>
</dbReference>
<feature type="transmembrane region" description="Helical" evidence="10">
    <location>
        <begin position="140"/>
        <end position="163"/>
    </location>
</feature>
<feature type="transmembrane region" description="Helical" evidence="10">
    <location>
        <begin position="190"/>
        <end position="209"/>
    </location>
</feature>
<evidence type="ECO:0000256" key="4">
    <source>
        <dbReference type="ARBA" id="ARBA00022719"/>
    </source>
</evidence>
<dbReference type="AlphaFoldDB" id="A0A2N9JDW1"/>
<dbReference type="SMART" id="SM00756">
    <property type="entry name" value="VKc"/>
    <property type="match status" value="1"/>
</dbReference>
<reference evidence="12 13" key="1">
    <citation type="submission" date="2018-02" db="EMBL/GenBank/DDBJ databases">
        <authorList>
            <person name="Cohen D.B."/>
            <person name="Kent A.D."/>
        </authorList>
    </citation>
    <scope>NUCLEOTIDE SEQUENCE [LARGE SCALE GENOMIC DNA]</scope>
    <source>
        <strain evidence="12">1</strain>
    </source>
</reference>
<evidence type="ECO:0000256" key="6">
    <source>
        <dbReference type="ARBA" id="ARBA00023002"/>
    </source>
</evidence>
<keyword evidence="3 10" id="KW-0812">Transmembrane</keyword>
<keyword evidence="7 10" id="KW-0472">Membrane</keyword>
<keyword evidence="5 10" id="KW-1133">Transmembrane helix</keyword>
<dbReference type="InterPro" id="IPR041714">
    <property type="entry name" value="VKOR_Actinobacteria"/>
</dbReference>
<accession>A0A2N9JDW1</accession>
<evidence type="ECO:0000256" key="5">
    <source>
        <dbReference type="ARBA" id="ARBA00022989"/>
    </source>
</evidence>
<comment type="similarity">
    <text evidence="2">Belongs to the VKOR family.</text>
</comment>
<evidence type="ECO:0000256" key="3">
    <source>
        <dbReference type="ARBA" id="ARBA00022692"/>
    </source>
</evidence>
<dbReference type="RefSeq" id="WP_105185056.1">
    <property type="nucleotide sequence ID" value="NZ_BAAAGO010000065.1"/>
</dbReference>
<evidence type="ECO:0000256" key="10">
    <source>
        <dbReference type="SAM" id="Phobius"/>
    </source>
</evidence>
<proteinExistence type="inferred from homology"/>
<evidence type="ECO:0000256" key="8">
    <source>
        <dbReference type="ARBA" id="ARBA00023157"/>
    </source>
</evidence>
<dbReference type="Gene3D" id="1.20.1440.130">
    <property type="entry name" value="VKOR domain"/>
    <property type="match status" value="1"/>
</dbReference>
<dbReference type="CDD" id="cd12922">
    <property type="entry name" value="VKOR_5"/>
    <property type="match status" value="1"/>
</dbReference>
<dbReference type="KEGG" id="mgg:MPLG2_0907"/>
<feature type="transmembrane region" description="Helical" evidence="10">
    <location>
        <begin position="27"/>
        <end position="47"/>
    </location>
</feature>
<evidence type="ECO:0000259" key="11">
    <source>
        <dbReference type="SMART" id="SM00756"/>
    </source>
</evidence>
<dbReference type="OrthoDB" id="9783799at2"/>
<dbReference type="GO" id="GO:0016020">
    <property type="term" value="C:membrane"/>
    <property type="evidence" value="ECO:0007669"/>
    <property type="project" value="UniProtKB-SubCell"/>
</dbReference>
<evidence type="ECO:0000256" key="9">
    <source>
        <dbReference type="ARBA" id="ARBA00023284"/>
    </source>
</evidence>
<gene>
    <name evidence="12" type="ORF">MPLG2_0907</name>
</gene>